<keyword evidence="1" id="KW-0449">Lipoprotein</keyword>
<dbReference type="EMBL" id="AODQ01000130">
    <property type="protein sequence ID" value="EMR01266.1"/>
    <property type="molecule type" value="Genomic_DNA"/>
</dbReference>
<dbReference type="SUPFAM" id="SSF49373">
    <property type="entry name" value="Invasin/intimin cell-adhesion fragments"/>
    <property type="match status" value="1"/>
</dbReference>
<dbReference type="InterPro" id="IPR008964">
    <property type="entry name" value="Invasin/intimin_cell_adhesion"/>
</dbReference>
<name>M7N245_9BACT</name>
<dbReference type="InterPro" id="IPR013783">
    <property type="entry name" value="Ig-like_fold"/>
</dbReference>
<proteinExistence type="predicted"/>
<evidence type="ECO:0000313" key="1">
    <source>
        <dbReference type="EMBL" id="EMR01266.1"/>
    </source>
</evidence>
<reference evidence="1 2" key="1">
    <citation type="journal article" date="2013" name="Genome Announc.">
        <title>Draft Genome Sequence of Cesiribacter andamanensis Strain AMV16T, Isolated from a Soil Sample from a Mud Volcano in the Andaman Islands, India.</title>
        <authorList>
            <person name="Shivaji S."/>
            <person name="Ara S."/>
            <person name="Begum Z."/>
            <person name="Srinivas T.N."/>
            <person name="Singh A."/>
            <person name="Kumar Pinnaka A."/>
        </authorList>
    </citation>
    <scope>NUCLEOTIDE SEQUENCE [LARGE SCALE GENOMIC DNA]</scope>
    <source>
        <strain evidence="1 2">AMV16</strain>
    </source>
</reference>
<organism evidence="1 2">
    <name type="scientific">Cesiribacter andamanensis AMV16</name>
    <dbReference type="NCBI Taxonomy" id="1279009"/>
    <lineage>
        <taxon>Bacteria</taxon>
        <taxon>Pseudomonadati</taxon>
        <taxon>Bacteroidota</taxon>
        <taxon>Cytophagia</taxon>
        <taxon>Cytophagales</taxon>
        <taxon>Cesiribacteraceae</taxon>
        <taxon>Cesiribacter</taxon>
    </lineage>
</organism>
<evidence type="ECO:0000313" key="2">
    <source>
        <dbReference type="Proteomes" id="UP000011910"/>
    </source>
</evidence>
<dbReference type="Proteomes" id="UP000011910">
    <property type="component" value="Unassembled WGS sequence"/>
</dbReference>
<protein>
    <submittedName>
        <fullName evidence="1">Putative lipoprotein, rSAM/lipoprotein system</fullName>
    </submittedName>
</protein>
<dbReference type="AlphaFoldDB" id="M7N245"/>
<dbReference type="Gene3D" id="2.60.40.10">
    <property type="entry name" value="Immunoglobulins"/>
    <property type="match status" value="1"/>
</dbReference>
<sequence length="107" mass="11662">MAILLMACSSAQIMKTSLRVTVLDELGNPVEGATIQVYTNDKDYRASTNPAVPMATTNAKGMVTIKDLDAKPYFLDVVKGDKDNRGAGYQTDVLQANRINKINIIIE</sequence>
<gene>
    <name evidence="1" type="ORF">ADICEAN_03615</name>
</gene>
<comment type="caution">
    <text evidence="1">The sequence shown here is derived from an EMBL/GenBank/DDBJ whole genome shotgun (WGS) entry which is preliminary data.</text>
</comment>
<keyword evidence="2" id="KW-1185">Reference proteome</keyword>
<dbReference type="STRING" id="1279009.ADICEAN_03615"/>
<accession>M7N245</accession>